<feature type="transmembrane region" description="Helical" evidence="1">
    <location>
        <begin position="250"/>
        <end position="272"/>
    </location>
</feature>
<dbReference type="EC" id="2.3.1.-" evidence="3"/>
<feature type="domain" description="Acyltransferase 3" evidence="2">
    <location>
        <begin position="9"/>
        <end position="331"/>
    </location>
</feature>
<feature type="transmembrane region" description="Helical" evidence="1">
    <location>
        <begin position="156"/>
        <end position="175"/>
    </location>
</feature>
<dbReference type="RefSeq" id="WP_349230347.1">
    <property type="nucleotide sequence ID" value="NZ_JBBMFJ010000039.1"/>
</dbReference>
<feature type="transmembrane region" description="Helical" evidence="1">
    <location>
        <begin position="312"/>
        <end position="333"/>
    </location>
</feature>
<feature type="transmembrane region" description="Helical" evidence="1">
    <location>
        <begin position="284"/>
        <end position="300"/>
    </location>
</feature>
<feature type="transmembrane region" description="Helical" evidence="1">
    <location>
        <begin position="12"/>
        <end position="31"/>
    </location>
</feature>
<feature type="transmembrane region" description="Helical" evidence="1">
    <location>
        <begin position="37"/>
        <end position="60"/>
    </location>
</feature>
<sequence length="343" mass="40310">MNGKKQYCGLDLLKFVMAVLVAARHMIQVFYPAESRWRLIIGSWLSNLAVPVFFMIAGFLLFRKIPDTDKKSGWPVVGRYAWRIVKLYLLWCVIYWPIDIFNWYHGTATIMETLKAYVHSFFFSSTIAQLWYLPALAVAVLIVWTGYRAGFRIWMLLILTGVLFVFGCICDNWYFTERAPMKIQEFVWWYAPKFVTMRNGLFYGSFYLALGLWFSRKTWRMPVLFSLGGSVVFLALMYKEVSTCFNTNMVFTAAPAAVCLTEFFMGFTGTGARFFVTLREMSEWVYFSHFYFFYFFSWTVKWNPLPLTKQNITLCIFVPMLLFALLVSVLSHWESGKWLRKCI</sequence>
<feature type="transmembrane region" description="Helical" evidence="1">
    <location>
        <begin position="221"/>
        <end position="238"/>
    </location>
</feature>
<comment type="caution">
    <text evidence="3">The sequence shown here is derived from an EMBL/GenBank/DDBJ whole genome shotgun (WGS) entry which is preliminary data.</text>
</comment>
<keyword evidence="3" id="KW-0012">Acyltransferase</keyword>
<dbReference type="Proteomes" id="UP001437460">
    <property type="component" value="Unassembled WGS sequence"/>
</dbReference>
<gene>
    <name evidence="3" type="ORF">WMO41_14405</name>
</gene>
<feature type="transmembrane region" description="Helical" evidence="1">
    <location>
        <begin position="195"/>
        <end position="214"/>
    </location>
</feature>
<evidence type="ECO:0000259" key="2">
    <source>
        <dbReference type="Pfam" id="PF01757"/>
    </source>
</evidence>
<protein>
    <submittedName>
        <fullName evidence="3">Acyltransferase</fullName>
        <ecNumber evidence="3">2.3.1.-</ecNumber>
    </submittedName>
</protein>
<dbReference type="Pfam" id="PF01757">
    <property type="entry name" value="Acyl_transf_3"/>
    <property type="match status" value="1"/>
</dbReference>
<keyword evidence="1" id="KW-0812">Transmembrane</keyword>
<evidence type="ECO:0000313" key="4">
    <source>
        <dbReference type="Proteomes" id="UP001437460"/>
    </source>
</evidence>
<keyword evidence="1" id="KW-1133">Transmembrane helix</keyword>
<dbReference type="InterPro" id="IPR002656">
    <property type="entry name" value="Acyl_transf_3_dom"/>
</dbReference>
<keyword evidence="4" id="KW-1185">Reference proteome</keyword>
<accession>A0ABV1HPS4</accession>
<name>A0ABV1HPS4_9FIRM</name>
<feature type="transmembrane region" description="Helical" evidence="1">
    <location>
        <begin position="118"/>
        <end position="144"/>
    </location>
</feature>
<keyword evidence="3" id="KW-0808">Transferase</keyword>
<dbReference type="GO" id="GO:0016746">
    <property type="term" value="F:acyltransferase activity"/>
    <property type="evidence" value="ECO:0007669"/>
    <property type="project" value="UniProtKB-KW"/>
</dbReference>
<keyword evidence="1" id="KW-0472">Membrane</keyword>
<evidence type="ECO:0000313" key="3">
    <source>
        <dbReference type="EMBL" id="MEQ2564339.1"/>
    </source>
</evidence>
<organism evidence="3 4">
    <name type="scientific">Ventrimonas faecis</name>
    <dbReference type="NCBI Taxonomy" id="3133170"/>
    <lineage>
        <taxon>Bacteria</taxon>
        <taxon>Bacillati</taxon>
        <taxon>Bacillota</taxon>
        <taxon>Clostridia</taxon>
        <taxon>Lachnospirales</taxon>
        <taxon>Lachnospiraceae</taxon>
        <taxon>Ventrimonas</taxon>
    </lineage>
</organism>
<proteinExistence type="predicted"/>
<dbReference type="EMBL" id="JBBMFJ010000039">
    <property type="protein sequence ID" value="MEQ2564339.1"/>
    <property type="molecule type" value="Genomic_DNA"/>
</dbReference>
<evidence type="ECO:0000256" key="1">
    <source>
        <dbReference type="SAM" id="Phobius"/>
    </source>
</evidence>
<feature type="transmembrane region" description="Helical" evidence="1">
    <location>
        <begin position="80"/>
        <end position="98"/>
    </location>
</feature>
<reference evidence="3 4" key="1">
    <citation type="submission" date="2024-03" db="EMBL/GenBank/DDBJ databases">
        <title>Human intestinal bacterial collection.</title>
        <authorList>
            <person name="Pauvert C."/>
            <person name="Hitch T.C.A."/>
            <person name="Clavel T."/>
        </authorList>
    </citation>
    <scope>NUCLEOTIDE SEQUENCE [LARGE SCALE GENOMIC DNA]</scope>
    <source>
        <strain evidence="3 4">CLA-AP-H27</strain>
    </source>
</reference>